<dbReference type="InterPro" id="IPR017871">
    <property type="entry name" value="ABC_transporter-like_CS"/>
</dbReference>
<dbReference type="Gene3D" id="3.40.50.300">
    <property type="entry name" value="P-loop containing nucleotide triphosphate hydrolases"/>
    <property type="match status" value="2"/>
</dbReference>
<protein>
    <submittedName>
        <fullName evidence="12">HMP/thiamine import ATP-binding protein YkoD</fullName>
        <ecNumber evidence="12">3.6.3.-</ecNumber>
    </submittedName>
</protein>
<evidence type="ECO:0000256" key="6">
    <source>
        <dbReference type="ARBA" id="ARBA00022840"/>
    </source>
</evidence>
<dbReference type="InterPro" id="IPR003439">
    <property type="entry name" value="ABC_transporter-like_ATP-bd"/>
</dbReference>
<keyword evidence="7 10" id="KW-1133">Transmembrane helix</keyword>
<keyword evidence="8 10" id="KW-0472">Membrane</keyword>
<comment type="subcellular location">
    <subcellularLocation>
        <location evidence="1">Membrane</location>
        <topology evidence="1">Multi-pass membrane protein</topology>
    </subcellularLocation>
</comment>
<dbReference type="InterPro" id="IPR003593">
    <property type="entry name" value="AAA+_ATPase"/>
</dbReference>
<keyword evidence="12" id="KW-0378">Hydrolase</keyword>
<keyword evidence="13" id="KW-1185">Reference proteome</keyword>
<dbReference type="EC" id="3.6.3.-" evidence="12"/>
<organism evidence="12 13">
    <name type="scientific">Actinomyces slackii</name>
    <dbReference type="NCBI Taxonomy" id="52774"/>
    <lineage>
        <taxon>Bacteria</taxon>
        <taxon>Bacillati</taxon>
        <taxon>Actinomycetota</taxon>
        <taxon>Actinomycetes</taxon>
        <taxon>Actinomycetales</taxon>
        <taxon>Actinomycetaceae</taxon>
        <taxon>Actinomyces</taxon>
    </lineage>
</organism>
<reference evidence="12 13" key="1">
    <citation type="submission" date="2018-12" db="EMBL/GenBank/DDBJ databases">
        <authorList>
            <consortium name="Pathogen Informatics"/>
        </authorList>
    </citation>
    <scope>NUCLEOTIDE SEQUENCE [LARGE SCALE GENOMIC DNA]</scope>
    <source>
        <strain evidence="12 13">NCTC11923</strain>
    </source>
</reference>
<dbReference type="KEGG" id="asla:NCTC11923_02325"/>
<evidence type="ECO:0000256" key="3">
    <source>
        <dbReference type="ARBA" id="ARBA00022448"/>
    </source>
</evidence>
<keyword evidence="6 12" id="KW-0067">ATP-binding</keyword>
<dbReference type="PANTHER" id="PTHR43553:SF24">
    <property type="entry name" value="ENERGY-COUPLING FACTOR TRANSPORTER ATP-BINDING PROTEIN ECFA1"/>
    <property type="match status" value="1"/>
</dbReference>
<dbReference type="GO" id="GO:0043190">
    <property type="term" value="C:ATP-binding cassette (ABC) transporter complex"/>
    <property type="evidence" value="ECO:0007669"/>
    <property type="project" value="TreeGrafter"/>
</dbReference>
<evidence type="ECO:0000259" key="11">
    <source>
        <dbReference type="PROSITE" id="PS50893"/>
    </source>
</evidence>
<feature type="domain" description="ABC transporter" evidence="11">
    <location>
        <begin position="322"/>
        <end position="557"/>
    </location>
</feature>
<dbReference type="CDD" id="cd16914">
    <property type="entry name" value="EcfT"/>
    <property type="match status" value="1"/>
</dbReference>
<evidence type="ECO:0000256" key="10">
    <source>
        <dbReference type="SAM" id="Phobius"/>
    </source>
</evidence>
<feature type="transmembrane region" description="Helical" evidence="10">
    <location>
        <begin position="557"/>
        <end position="576"/>
    </location>
</feature>
<evidence type="ECO:0000256" key="4">
    <source>
        <dbReference type="ARBA" id="ARBA00022692"/>
    </source>
</evidence>
<dbReference type="GO" id="GO:0005524">
    <property type="term" value="F:ATP binding"/>
    <property type="evidence" value="ECO:0007669"/>
    <property type="project" value="UniProtKB-KW"/>
</dbReference>
<evidence type="ECO:0000256" key="5">
    <source>
        <dbReference type="ARBA" id="ARBA00022741"/>
    </source>
</evidence>
<dbReference type="InterPro" id="IPR003339">
    <property type="entry name" value="ABC/ECF_trnsptr_transmembrane"/>
</dbReference>
<dbReference type="AlphaFoldDB" id="A0A3S4UQ21"/>
<evidence type="ECO:0000313" key="12">
    <source>
        <dbReference type="EMBL" id="VEG75653.1"/>
    </source>
</evidence>
<comment type="similarity">
    <text evidence="2">Belongs to the ABC transporter superfamily.</text>
</comment>
<evidence type="ECO:0000256" key="1">
    <source>
        <dbReference type="ARBA" id="ARBA00004141"/>
    </source>
</evidence>
<dbReference type="InterPro" id="IPR015856">
    <property type="entry name" value="ABC_transpr_CbiO/EcfA_su"/>
</dbReference>
<gene>
    <name evidence="12" type="primary">ykoD_1</name>
    <name evidence="12" type="ORF">NCTC11923_02325</name>
</gene>
<dbReference type="GO" id="GO:0042626">
    <property type="term" value="F:ATPase-coupled transmembrane transporter activity"/>
    <property type="evidence" value="ECO:0007669"/>
    <property type="project" value="TreeGrafter"/>
</dbReference>
<evidence type="ECO:0000256" key="8">
    <source>
        <dbReference type="ARBA" id="ARBA00023136"/>
    </source>
</evidence>
<keyword evidence="3" id="KW-0813">Transport</keyword>
<feature type="compositionally biased region" description="Basic and acidic residues" evidence="9">
    <location>
        <begin position="268"/>
        <end position="281"/>
    </location>
</feature>
<dbReference type="InterPro" id="IPR050095">
    <property type="entry name" value="ECF_ABC_transporter_ATP-bd"/>
</dbReference>
<sequence length="786" mass="84075">MGEAAVAAPERETAQGALIRAEDLSVHYLGREDWVLDSLALTHPGAGVTAVVGPSGCGKTTLVRALCGLVPHCIPSEYSGSLLLEDREVADASVQFLSERIAYVGQSPDAAVVTRSVHDDVAFPLQNLCLEREEIEARVRLALTQVGLADRIWDSPWRLSGGQRQRLAVAVALAMRPRLLILDEPTSTIDAVGRDGFYGLVAQIVEAGAGVVVIDHDLDPVLPIVDRVLALDAAGRTIAVGTAREVFTAHARELAEAGVWMPRALRARGADGPERDDKDDTGGGDGPLTCQEAGIDLPRLSDLCDPEQVRYLQRGAQGWEEVEAIDTAATAADAPEGGRPHVDLDGLEVPGRSPRVSLRLAGGELIALIGPNGAGKSSLLSALAGLVASTAAHATVRGRAVRAGRHPVGYVFQNPEHQFVATSVRRELAVGGTAPERVEALLEQFHLTAHADHHPLTLSGGQARRLSVATMISEEREVIVLDEPTYGQDWDNTRELMGFIEELRAQGRTIIMATHDLELAQELCTHIVALPAPQAAEPDGQEVPAPPRRRRGLLSPLNPLTLFIAALPVMAMVLALRDARVNLAVLGAASLLMVMARASRTRTVIGLLAPWVVSALMVWIFSRGDALQAATRVYEPGTAAAAGTGIGALVSLALVSGIATDPEALIRTLTGTFRVPYRLGSAGIAATAFITRFHGDFTLLRTARALRGIGRRWGPAAPVLRWAGSIVPLMIIAIRHAERVALSMDSRAFGAHRRRTELRDEPWRLIDWAVVACVWAVAAWVWVTLR</sequence>
<dbReference type="SMART" id="SM00382">
    <property type="entry name" value="AAA"/>
    <property type="match status" value="2"/>
</dbReference>
<dbReference type="PANTHER" id="PTHR43553">
    <property type="entry name" value="HEAVY METAL TRANSPORTER"/>
    <property type="match status" value="1"/>
</dbReference>
<dbReference type="Pfam" id="PF02361">
    <property type="entry name" value="CbiQ"/>
    <property type="match status" value="1"/>
</dbReference>
<accession>A0A3S4UQ21</accession>
<name>A0A3S4UQ21_9ACTO</name>
<evidence type="ECO:0000313" key="13">
    <source>
        <dbReference type="Proteomes" id="UP000276899"/>
    </source>
</evidence>
<dbReference type="GO" id="GO:0016887">
    <property type="term" value="F:ATP hydrolysis activity"/>
    <property type="evidence" value="ECO:0007669"/>
    <property type="project" value="InterPro"/>
</dbReference>
<feature type="transmembrane region" description="Helical" evidence="10">
    <location>
        <begin position="633"/>
        <end position="659"/>
    </location>
</feature>
<dbReference type="PROSITE" id="PS00211">
    <property type="entry name" value="ABC_TRANSPORTER_1"/>
    <property type="match status" value="2"/>
</dbReference>
<proteinExistence type="inferred from homology"/>
<feature type="region of interest" description="Disordered" evidence="9">
    <location>
        <begin position="267"/>
        <end position="291"/>
    </location>
</feature>
<keyword evidence="4 10" id="KW-0812">Transmembrane</keyword>
<dbReference type="InterPro" id="IPR027417">
    <property type="entry name" value="P-loop_NTPase"/>
</dbReference>
<dbReference type="Pfam" id="PF00005">
    <property type="entry name" value="ABC_tran"/>
    <property type="match status" value="2"/>
</dbReference>
<dbReference type="PROSITE" id="PS50893">
    <property type="entry name" value="ABC_TRANSPORTER_2"/>
    <property type="match status" value="2"/>
</dbReference>
<dbReference type="SUPFAM" id="SSF52540">
    <property type="entry name" value="P-loop containing nucleoside triphosphate hydrolases"/>
    <property type="match status" value="2"/>
</dbReference>
<feature type="transmembrane region" description="Helical" evidence="10">
    <location>
        <begin position="604"/>
        <end position="621"/>
    </location>
</feature>
<keyword evidence="5" id="KW-0547">Nucleotide-binding</keyword>
<dbReference type="Proteomes" id="UP000276899">
    <property type="component" value="Chromosome"/>
</dbReference>
<feature type="transmembrane region" description="Helical" evidence="10">
    <location>
        <begin position="765"/>
        <end position="785"/>
    </location>
</feature>
<evidence type="ECO:0000256" key="9">
    <source>
        <dbReference type="SAM" id="MobiDB-lite"/>
    </source>
</evidence>
<dbReference type="RefSeq" id="WP_408608465.1">
    <property type="nucleotide sequence ID" value="NZ_CBCRWE010000101.1"/>
</dbReference>
<dbReference type="EMBL" id="LR134363">
    <property type="protein sequence ID" value="VEG75653.1"/>
    <property type="molecule type" value="Genomic_DNA"/>
</dbReference>
<evidence type="ECO:0000256" key="7">
    <source>
        <dbReference type="ARBA" id="ARBA00022989"/>
    </source>
</evidence>
<dbReference type="STRING" id="1278298.GCA_000428685_01315"/>
<feature type="domain" description="ABC transporter" evidence="11">
    <location>
        <begin position="19"/>
        <end position="259"/>
    </location>
</feature>
<dbReference type="CDD" id="cd03225">
    <property type="entry name" value="ABC_cobalt_CbiO_domain1"/>
    <property type="match status" value="2"/>
</dbReference>
<evidence type="ECO:0000256" key="2">
    <source>
        <dbReference type="ARBA" id="ARBA00005417"/>
    </source>
</evidence>